<keyword evidence="1" id="KW-0040">ANK repeat</keyword>
<evidence type="ECO:0000256" key="2">
    <source>
        <dbReference type="SAM" id="MobiDB-lite"/>
    </source>
</evidence>
<dbReference type="PROSITE" id="PS50297">
    <property type="entry name" value="ANK_REP_REGION"/>
    <property type="match status" value="1"/>
</dbReference>
<dbReference type="InterPro" id="IPR002110">
    <property type="entry name" value="Ankyrin_rpt"/>
</dbReference>
<gene>
    <name evidence="3" type="ORF">OEZ85_005212</name>
</gene>
<dbReference type="InterPro" id="IPR036770">
    <property type="entry name" value="Ankyrin_rpt-contain_sf"/>
</dbReference>
<dbReference type="Proteomes" id="UP001244341">
    <property type="component" value="Chromosome 12b"/>
</dbReference>
<dbReference type="Gene3D" id="1.25.40.20">
    <property type="entry name" value="Ankyrin repeat-containing domain"/>
    <property type="match status" value="1"/>
</dbReference>
<feature type="repeat" description="ANK" evidence="1">
    <location>
        <begin position="308"/>
        <end position="340"/>
    </location>
</feature>
<evidence type="ECO:0000313" key="3">
    <source>
        <dbReference type="EMBL" id="WIA20863.1"/>
    </source>
</evidence>
<protein>
    <submittedName>
        <fullName evidence="3">Uncharacterized protein</fullName>
    </submittedName>
</protein>
<dbReference type="Pfam" id="PF12796">
    <property type="entry name" value="Ank_2"/>
    <property type="match status" value="1"/>
</dbReference>
<dbReference type="PANTHER" id="PTHR22677:SF4">
    <property type="entry name" value="USHER SYNDROME TYPE-1G PROTEIN-LIKE PROTEIN"/>
    <property type="match status" value="1"/>
</dbReference>
<accession>A0ABY8UH61</accession>
<proteinExistence type="predicted"/>
<keyword evidence="4" id="KW-1185">Reference proteome</keyword>
<dbReference type="EMBL" id="CP126219">
    <property type="protein sequence ID" value="WIA20863.1"/>
    <property type="molecule type" value="Genomic_DNA"/>
</dbReference>
<dbReference type="SUPFAM" id="SSF48403">
    <property type="entry name" value="Ankyrin repeat"/>
    <property type="match status" value="1"/>
</dbReference>
<sequence>MTGSRYRCRKGQQPGDTSSNVVLPEGGDQVLLLVAAHAVDADLLQGCPAAVLQQETAAEAEQQQQRTLQLQLASWAQLPELLGWFARAVLPADGSARLSFAPCLPKQARADVHTQVSKKHGKACQSVSDGFGEQRCVAVVAKGAAGTMRLSSEQHDHALALWYLYKQQLKQQSKQQQQQQQQQQQEHQQGQPQQQQQQQEHAADDKQAAGDLIGSIDALQLQDSAPPPPAEASPAIRQYSRDELAQMMAAGQLTDELSALWASPAGEAQRQSRLLCLAASAGDVQQAQVIITAHPSLVPSSTMDLSSGGQLPLHLAAAAGSGDVLTLLLAAGVDVEAKNGQGETALQVAQRCEQCDCEALLLQAGACNKQQDSWQGFAGGEL</sequence>
<reference evidence="3 4" key="1">
    <citation type="submission" date="2023-05" db="EMBL/GenBank/DDBJ databases">
        <title>A 100% complete, gapless, phased diploid assembly of the Scenedesmus obliquus UTEX 3031 genome.</title>
        <authorList>
            <person name="Biondi T.C."/>
            <person name="Hanschen E.R."/>
            <person name="Kwon T."/>
            <person name="Eng W."/>
            <person name="Kruse C.P.S."/>
            <person name="Koehler S.I."/>
            <person name="Kunde Y."/>
            <person name="Gleasner C.D."/>
            <person name="You Mak K.T."/>
            <person name="Polle J."/>
            <person name="Hovde B.T."/>
            <person name="Starkenburg S.R."/>
        </authorList>
    </citation>
    <scope>NUCLEOTIDE SEQUENCE [LARGE SCALE GENOMIC DNA]</scope>
    <source>
        <strain evidence="3 4">DOE0152z</strain>
    </source>
</reference>
<name>A0ABY8UH61_TETOB</name>
<feature type="compositionally biased region" description="Basic residues" evidence="2">
    <location>
        <begin position="1"/>
        <end position="10"/>
    </location>
</feature>
<dbReference type="PANTHER" id="PTHR22677">
    <property type="entry name" value="ANKYRIN REPEAT DOMAIN-CONTAINING PROTEIN 60"/>
    <property type="match status" value="1"/>
</dbReference>
<feature type="region of interest" description="Disordered" evidence="2">
    <location>
        <begin position="176"/>
        <end position="207"/>
    </location>
</feature>
<feature type="compositionally biased region" description="Low complexity" evidence="2">
    <location>
        <begin position="176"/>
        <end position="199"/>
    </location>
</feature>
<feature type="region of interest" description="Disordered" evidence="2">
    <location>
        <begin position="1"/>
        <end position="21"/>
    </location>
</feature>
<dbReference type="PROSITE" id="PS50088">
    <property type="entry name" value="ANK_REPEAT"/>
    <property type="match status" value="1"/>
</dbReference>
<organism evidence="3 4">
    <name type="scientific">Tetradesmus obliquus</name>
    <name type="common">Green alga</name>
    <name type="synonym">Acutodesmus obliquus</name>
    <dbReference type="NCBI Taxonomy" id="3088"/>
    <lineage>
        <taxon>Eukaryota</taxon>
        <taxon>Viridiplantae</taxon>
        <taxon>Chlorophyta</taxon>
        <taxon>core chlorophytes</taxon>
        <taxon>Chlorophyceae</taxon>
        <taxon>CS clade</taxon>
        <taxon>Sphaeropleales</taxon>
        <taxon>Scenedesmaceae</taxon>
        <taxon>Tetradesmus</taxon>
    </lineage>
</organism>
<evidence type="ECO:0000313" key="4">
    <source>
        <dbReference type="Proteomes" id="UP001244341"/>
    </source>
</evidence>
<dbReference type="InterPro" id="IPR039323">
    <property type="entry name" value="ANKRD_45/46/60"/>
</dbReference>
<evidence type="ECO:0000256" key="1">
    <source>
        <dbReference type="PROSITE-ProRule" id="PRU00023"/>
    </source>
</evidence>